<dbReference type="SUPFAM" id="SSF54236">
    <property type="entry name" value="Ubiquitin-like"/>
    <property type="match status" value="1"/>
</dbReference>
<reference evidence="2" key="2">
    <citation type="submission" date="2025-09" db="UniProtKB">
        <authorList>
            <consortium name="Ensembl"/>
        </authorList>
    </citation>
    <scope>IDENTIFICATION</scope>
</reference>
<keyword evidence="3" id="KW-1185">Reference proteome</keyword>
<accession>A0A3B5LBH8</accession>
<sequence length="374" mass="43326">VTMRTKQMRHVCVLLPNKQHLDCSVRMRARGQEVMKTVLRSLGVGDLQVFGLALLRDNEYLFLDLEQKLRKYFGKTWSRNSLKVSFSLVKFYLENGLLILSSKVQQLYYWELRQKVLQSQDHQQEALLFQLAASALQAEVGDLERGEGAEDEGGDEKKERVQYFLPEDYFPPWLINHRGRNFLLQHSPVLHGELRGTPRSRAILQFIKEASSLQDAALTFYRMKQVRLLPYFTSTLPLYSLFIFPLQGSRFEIAAVDSKLVYYTHSAFHSKHILKHLSDSHRFYVNSKDAACYIQQLEDMQIIFVLTLMAEVESEEAFVDDPAEVTWLAEFLYGASVDGPLQLPSSTWAGVCYNQHQRNYLHRVCVCRVILCIM</sequence>
<proteinExistence type="predicted"/>
<dbReference type="PROSITE" id="PS50057">
    <property type="entry name" value="FERM_3"/>
    <property type="match status" value="1"/>
</dbReference>
<dbReference type="InterPro" id="IPR019748">
    <property type="entry name" value="FERM_central"/>
</dbReference>
<dbReference type="InterPro" id="IPR018979">
    <property type="entry name" value="FERM_N"/>
</dbReference>
<evidence type="ECO:0000313" key="3">
    <source>
        <dbReference type="Proteomes" id="UP000261380"/>
    </source>
</evidence>
<dbReference type="InterPro" id="IPR035963">
    <property type="entry name" value="FERM_2"/>
</dbReference>
<dbReference type="InterPro" id="IPR047145">
    <property type="entry name" value="FRMD6-like"/>
</dbReference>
<dbReference type="STRING" id="32473.ENSXCOP00000008197"/>
<dbReference type="CDD" id="cd14473">
    <property type="entry name" value="FERM_B-lobe"/>
    <property type="match status" value="1"/>
</dbReference>
<dbReference type="Proteomes" id="UP000261380">
    <property type="component" value="Unplaced"/>
</dbReference>
<feature type="domain" description="FERM" evidence="1">
    <location>
        <begin position="9"/>
        <end position="309"/>
    </location>
</feature>
<dbReference type="Pfam" id="PF09379">
    <property type="entry name" value="FERM_N"/>
    <property type="match status" value="1"/>
</dbReference>
<dbReference type="GO" id="GO:0035332">
    <property type="term" value="P:positive regulation of hippo signaling"/>
    <property type="evidence" value="ECO:0007669"/>
    <property type="project" value="TreeGrafter"/>
</dbReference>
<organism evidence="2 3">
    <name type="scientific">Xiphophorus couchianus</name>
    <name type="common">Monterrey platyfish</name>
    <dbReference type="NCBI Taxonomy" id="32473"/>
    <lineage>
        <taxon>Eukaryota</taxon>
        <taxon>Metazoa</taxon>
        <taxon>Chordata</taxon>
        <taxon>Craniata</taxon>
        <taxon>Vertebrata</taxon>
        <taxon>Euteleostomi</taxon>
        <taxon>Actinopterygii</taxon>
        <taxon>Neopterygii</taxon>
        <taxon>Teleostei</taxon>
        <taxon>Neoteleostei</taxon>
        <taxon>Acanthomorphata</taxon>
        <taxon>Ovalentaria</taxon>
        <taxon>Atherinomorphae</taxon>
        <taxon>Cyprinodontiformes</taxon>
        <taxon>Poeciliidae</taxon>
        <taxon>Poeciliinae</taxon>
        <taxon>Xiphophorus</taxon>
    </lineage>
</organism>
<evidence type="ECO:0000313" key="2">
    <source>
        <dbReference type="Ensembl" id="ENSXCOP00000008197.1"/>
    </source>
</evidence>
<dbReference type="InterPro" id="IPR000299">
    <property type="entry name" value="FERM_domain"/>
</dbReference>
<dbReference type="InterPro" id="IPR019749">
    <property type="entry name" value="Band_41_domain"/>
</dbReference>
<dbReference type="AlphaFoldDB" id="A0A3B5LBH8"/>
<dbReference type="Gene3D" id="3.10.20.90">
    <property type="entry name" value="Phosphatidylinositol 3-kinase Catalytic Subunit, Chain A, domain 1"/>
    <property type="match status" value="1"/>
</dbReference>
<dbReference type="Ensembl" id="ENSXCOT00000008295.1">
    <property type="protein sequence ID" value="ENSXCOP00000008197.1"/>
    <property type="gene ID" value="ENSXCOG00000006296.1"/>
</dbReference>
<evidence type="ECO:0000259" key="1">
    <source>
        <dbReference type="PROSITE" id="PS50057"/>
    </source>
</evidence>
<name>A0A3B5LBH8_9TELE</name>
<dbReference type="Pfam" id="PF00373">
    <property type="entry name" value="FERM_M"/>
    <property type="match status" value="1"/>
</dbReference>
<dbReference type="Gene3D" id="1.20.80.10">
    <property type="match status" value="1"/>
</dbReference>
<dbReference type="PANTHER" id="PTHR13429">
    <property type="entry name" value="FERM DOMAIN (PROTEIN4.1-EZRIN-RADIXIN-MOESIN) FAMILY"/>
    <property type="match status" value="1"/>
</dbReference>
<dbReference type="SUPFAM" id="SSF47031">
    <property type="entry name" value="Second domain of FERM"/>
    <property type="match status" value="1"/>
</dbReference>
<dbReference type="PANTHER" id="PTHR13429:SF7">
    <property type="entry name" value="FERM DOMAIN-CONTAINING PROTEIN 1"/>
    <property type="match status" value="1"/>
</dbReference>
<dbReference type="InterPro" id="IPR029071">
    <property type="entry name" value="Ubiquitin-like_domsf"/>
</dbReference>
<protein>
    <recommendedName>
        <fullName evidence="1">FERM domain-containing protein</fullName>
    </recommendedName>
</protein>
<dbReference type="InterPro" id="IPR014352">
    <property type="entry name" value="FERM/acyl-CoA-bd_prot_sf"/>
</dbReference>
<dbReference type="SMART" id="SM00295">
    <property type="entry name" value="B41"/>
    <property type="match status" value="1"/>
</dbReference>
<reference evidence="2" key="1">
    <citation type="submission" date="2025-08" db="UniProtKB">
        <authorList>
            <consortium name="Ensembl"/>
        </authorList>
    </citation>
    <scope>IDENTIFICATION</scope>
</reference>
<dbReference type="GO" id="GO:0098592">
    <property type="term" value="C:cytoplasmic side of apical plasma membrane"/>
    <property type="evidence" value="ECO:0007669"/>
    <property type="project" value="TreeGrafter"/>
</dbReference>
<dbReference type="GeneTree" id="ENSGT00940000162787"/>